<comment type="similarity">
    <text evidence="6">Belongs to the CsrA/RsmA family.</text>
</comment>
<dbReference type="PANTHER" id="PTHR34984:SF1">
    <property type="entry name" value="CARBON STORAGE REGULATOR"/>
    <property type="match status" value="1"/>
</dbReference>
<sequence length="59" mass="6729">MLVLTRKEEEAFIIDGRVKVVILQIEGNQVSVGIQAPKDVHIVRAELVEKDREQQEETT</sequence>
<gene>
    <name evidence="6" type="primary">csrA</name>
    <name evidence="7" type="ordered locus">Desku_1089</name>
</gene>
<protein>
    <recommendedName>
        <fullName evidence="6">Translational regulator CsrA</fullName>
    </recommendedName>
</protein>
<organism evidence="7 8">
    <name type="scientific">Desulfofundulus kuznetsovii (strain DSM 6115 / VKM B-1805 / 17)</name>
    <name type="common">Desulfotomaculum kuznetsovii</name>
    <dbReference type="NCBI Taxonomy" id="760568"/>
    <lineage>
        <taxon>Bacteria</taxon>
        <taxon>Bacillati</taxon>
        <taxon>Bacillota</taxon>
        <taxon>Clostridia</taxon>
        <taxon>Eubacteriales</taxon>
        <taxon>Peptococcaceae</taxon>
        <taxon>Desulfofundulus</taxon>
    </lineage>
</organism>
<dbReference type="GO" id="GO:0045947">
    <property type="term" value="P:negative regulation of translational initiation"/>
    <property type="evidence" value="ECO:0007669"/>
    <property type="project" value="UniProtKB-UniRule"/>
</dbReference>
<dbReference type="GO" id="GO:0005829">
    <property type="term" value="C:cytosol"/>
    <property type="evidence" value="ECO:0007669"/>
    <property type="project" value="TreeGrafter"/>
</dbReference>
<dbReference type="KEGG" id="dku:Desku_1089"/>
<dbReference type="InterPro" id="IPR003751">
    <property type="entry name" value="CsrA"/>
</dbReference>
<dbReference type="EMBL" id="CP002770">
    <property type="protein sequence ID" value="AEG14676.1"/>
    <property type="molecule type" value="Genomic_DNA"/>
</dbReference>
<dbReference type="Gene3D" id="2.60.40.4380">
    <property type="entry name" value="Translational regulator CsrA"/>
    <property type="match status" value="1"/>
</dbReference>
<comment type="subcellular location">
    <subcellularLocation>
        <location evidence="6">Cytoplasm</location>
    </subcellularLocation>
</comment>
<keyword evidence="1 6" id="KW-0963">Cytoplasm</keyword>
<keyword evidence="5 6" id="KW-0694">RNA-binding</keyword>
<reference evidence="8" key="1">
    <citation type="submission" date="2011-05" db="EMBL/GenBank/DDBJ databases">
        <title>Complete sequence of Desulfotomaculum kuznetsovii DSM 6115.</title>
        <authorList>
            <person name="Lucas S."/>
            <person name="Han J."/>
            <person name="Lapidus A."/>
            <person name="Cheng J.-F."/>
            <person name="Goodwin L."/>
            <person name="Pitluck S."/>
            <person name="Peters L."/>
            <person name="Mikhailova N."/>
            <person name="Lu M."/>
            <person name="Saunders E."/>
            <person name="Han C."/>
            <person name="Tapia R."/>
            <person name="Land M."/>
            <person name="Hauser L."/>
            <person name="Kyrpides N."/>
            <person name="Ivanova N."/>
            <person name="Pagani I."/>
            <person name="Nazina T."/>
            <person name="Ivanova A."/>
            <person name="Parshina S."/>
            <person name="Kuever J."/>
            <person name="Muyzer G."/>
            <person name="Plugge C."/>
            <person name="Stams A."/>
            <person name="Woyke T."/>
        </authorList>
    </citation>
    <scope>NUCLEOTIDE SEQUENCE [LARGE SCALE GENOMIC DNA]</scope>
    <source>
        <strain evidence="8">DSM 6115 / VKM B-1805 / 17</strain>
    </source>
</reference>
<accession>A0AAU8PBU6</accession>
<evidence type="ECO:0000256" key="2">
    <source>
        <dbReference type="ARBA" id="ARBA00022491"/>
    </source>
</evidence>
<evidence type="ECO:0000256" key="1">
    <source>
        <dbReference type="ARBA" id="ARBA00022490"/>
    </source>
</evidence>
<dbReference type="GO" id="GO:1902208">
    <property type="term" value="P:regulation of bacterial-type flagellum assembly"/>
    <property type="evidence" value="ECO:0007669"/>
    <property type="project" value="UniProtKB-UniRule"/>
</dbReference>
<name>A0AAU8PBU6_DESK7</name>
<dbReference type="AlphaFoldDB" id="A0AAU8PBU6"/>
<dbReference type="GO" id="GO:0048027">
    <property type="term" value="F:mRNA 5'-UTR binding"/>
    <property type="evidence" value="ECO:0007669"/>
    <property type="project" value="UniProtKB-UniRule"/>
</dbReference>
<dbReference type="Pfam" id="PF02599">
    <property type="entry name" value="CsrA"/>
    <property type="match status" value="1"/>
</dbReference>
<dbReference type="Proteomes" id="UP000009229">
    <property type="component" value="Chromosome"/>
</dbReference>
<keyword evidence="3 6" id="KW-1005">Bacterial flagellum biogenesis</keyword>
<comment type="function">
    <text evidence="6">A translational regulator that binds mRNA to regulate translation initiation and/or mRNA stability. Usually binds in the 5'-UTR at or near the Shine-Dalgarno sequence preventing ribosome-binding, thus repressing translation. Its main target seems to be the major flagellin gene, while its function is anatagonized by FliW.</text>
</comment>
<keyword evidence="4 6" id="KW-0810">Translation regulation</keyword>
<evidence type="ECO:0000256" key="5">
    <source>
        <dbReference type="ARBA" id="ARBA00022884"/>
    </source>
</evidence>
<evidence type="ECO:0000313" key="8">
    <source>
        <dbReference type="Proteomes" id="UP000009229"/>
    </source>
</evidence>
<keyword evidence="8" id="KW-1185">Reference proteome</keyword>
<proteinExistence type="inferred from homology"/>
<dbReference type="SUPFAM" id="SSF117130">
    <property type="entry name" value="CsrA-like"/>
    <property type="match status" value="1"/>
</dbReference>
<dbReference type="HAMAP" id="MF_00167">
    <property type="entry name" value="CsrA"/>
    <property type="match status" value="1"/>
</dbReference>
<keyword evidence="2 6" id="KW-0678">Repressor</keyword>
<dbReference type="GO" id="GO:0044781">
    <property type="term" value="P:bacterial-type flagellum organization"/>
    <property type="evidence" value="ECO:0007669"/>
    <property type="project" value="UniProtKB-KW"/>
</dbReference>
<dbReference type="GO" id="GO:0006402">
    <property type="term" value="P:mRNA catabolic process"/>
    <property type="evidence" value="ECO:0007669"/>
    <property type="project" value="InterPro"/>
</dbReference>
<dbReference type="GO" id="GO:0006109">
    <property type="term" value="P:regulation of carbohydrate metabolic process"/>
    <property type="evidence" value="ECO:0007669"/>
    <property type="project" value="InterPro"/>
</dbReference>
<evidence type="ECO:0000256" key="3">
    <source>
        <dbReference type="ARBA" id="ARBA00022795"/>
    </source>
</evidence>
<dbReference type="InterPro" id="IPR036107">
    <property type="entry name" value="CsrA_sf"/>
</dbReference>
<evidence type="ECO:0000313" key="7">
    <source>
        <dbReference type="EMBL" id="AEG14676.1"/>
    </source>
</evidence>
<evidence type="ECO:0000256" key="4">
    <source>
        <dbReference type="ARBA" id="ARBA00022845"/>
    </source>
</evidence>
<comment type="subunit">
    <text evidence="6">Homodimer; the beta-strands of each monomer intercalate to form a hydrophobic core, while the alpha-helices form wings that extend away from the core.</text>
</comment>
<evidence type="ECO:0000256" key="6">
    <source>
        <dbReference type="HAMAP-Rule" id="MF_00167"/>
    </source>
</evidence>
<dbReference type="PANTHER" id="PTHR34984">
    <property type="entry name" value="CARBON STORAGE REGULATOR"/>
    <property type="match status" value="1"/>
</dbReference>